<protein>
    <submittedName>
        <fullName evidence="2">Uncharacterized protein</fullName>
    </submittedName>
</protein>
<feature type="compositionally biased region" description="Low complexity" evidence="1">
    <location>
        <begin position="666"/>
        <end position="684"/>
    </location>
</feature>
<dbReference type="AlphaFoldDB" id="A0A1I6M4W3"/>
<gene>
    <name evidence="2" type="ORF">SAMN05421771_1846</name>
</gene>
<dbReference type="Proteomes" id="UP000199024">
    <property type="component" value="Unassembled WGS sequence"/>
</dbReference>
<feature type="region of interest" description="Disordered" evidence="1">
    <location>
        <begin position="1"/>
        <end position="53"/>
    </location>
</feature>
<keyword evidence="3" id="KW-1185">Reference proteome</keyword>
<organism evidence="2 3">
    <name type="scientific">Granulicella pectinivorans</name>
    <dbReference type="NCBI Taxonomy" id="474950"/>
    <lineage>
        <taxon>Bacteria</taxon>
        <taxon>Pseudomonadati</taxon>
        <taxon>Acidobacteriota</taxon>
        <taxon>Terriglobia</taxon>
        <taxon>Terriglobales</taxon>
        <taxon>Acidobacteriaceae</taxon>
        <taxon>Granulicella</taxon>
    </lineage>
</organism>
<dbReference type="RefSeq" id="WP_089838636.1">
    <property type="nucleotide sequence ID" value="NZ_FOZL01000001.1"/>
</dbReference>
<dbReference type="GO" id="GO:0045944">
    <property type="term" value="P:positive regulation of transcription by RNA polymerase II"/>
    <property type="evidence" value="ECO:0007669"/>
    <property type="project" value="TreeGrafter"/>
</dbReference>
<evidence type="ECO:0000256" key="1">
    <source>
        <dbReference type="SAM" id="MobiDB-lite"/>
    </source>
</evidence>
<proteinExistence type="predicted"/>
<evidence type="ECO:0000313" key="3">
    <source>
        <dbReference type="Proteomes" id="UP000199024"/>
    </source>
</evidence>
<dbReference type="EMBL" id="FOZL01000001">
    <property type="protein sequence ID" value="SFS10777.1"/>
    <property type="molecule type" value="Genomic_DNA"/>
</dbReference>
<dbReference type="PANTHER" id="PTHR46007">
    <property type="entry name" value="MEDIATOR OF RNA POLYMERASE II TRANSCRIPTION SUBUNIT 12"/>
    <property type="match status" value="1"/>
</dbReference>
<feature type="region of interest" description="Disordered" evidence="1">
    <location>
        <begin position="666"/>
        <end position="703"/>
    </location>
</feature>
<reference evidence="2 3" key="1">
    <citation type="submission" date="2016-10" db="EMBL/GenBank/DDBJ databases">
        <authorList>
            <person name="de Groot N.N."/>
        </authorList>
    </citation>
    <scope>NUCLEOTIDE SEQUENCE [LARGE SCALE GENOMIC DNA]</scope>
    <source>
        <strain evidence="2 3">DSM 21001</strain>
    </source>
</reference>
<dbReference type="PANTHER" id="PTHR46007:SF8">
    <property type="entry name" value="C2H2-TYPE DOMAIN-CONTAINING PROTEIN"/>
    <property type="match status" value="1"/>
</dbReference>
<evidence type="ECO:0000313" key="2">
    <source>
        <dbReference type="EMBL" id="SFS10777.1"/>
    </source>
</evidence>
<feature type="compositionally biased region" description="Low complexity" evidence="1">
    <location>
        <begin position="21"/>
        <end position="53"/>
    </location>
</feature>
<dbReference type="InterPro" id="IPR051647">
    <property type="entry name" value="Mediator_comp_sub12"/>
</dbReference>
<name>A0A1I6M4W3_9BACT</name>
<accession>A0A1I6M4W3</accession>
<dbReference type="STRING" id="474950.SAMN05421771_1846"/>
<sequence length="716" mass="75412">MTFDTPDDQQPVSSVPDTGDDNTQPQQTTQDQSVATVAVQQPTQPQPANEQDNAAVVSNAAAVPAAQAHPAIQKASVLRSVAETLAGGPRFTTSIDATTGATTRTKVPLSSRDIGLAIAMEAVTGALGGLAVTGPGATGRAAAAGYQQVSQAQQQAQQKQEQQAQQDFQNQSQQLARRASIYEANSRGILNTSEAEARGADALDKLTDINRASGVLDVSPDLLDNGGTPMTQAELLDSLKTGKLSPTDQLGPVAGRVEITNPDGSKRWEATHLIIKDPGAPVALTQDDWNRYADGGVPGFPKGTKVGGGLTIPLRMKVNANEQLASHYLAAQRLHDLSNVLDGTQYASKVPQSIDFSKPGVNTAMQRFQTYVSHDAANLQDPFAALQAMGQAKRDPKTGQIQPNPDAKYVDAVASVFGGWSVLEAAHDQLAANQKSAEQFSIIDSEAKAQAVLAAPQKFSKDQLSAASNFVRISQSESITKATAEARAHAIATGADREAMMKTGVNPISGEKLTLQNAPDSMLVDPRGNVVPQNQQALYKPTAQERQTADTARQVLAISSDLQAQIARNPGLIGPLSGNSAKAFAPFGIGTEAAQKMLDNVSLLQSAVTKMHTGRFSSEILKKSGSLIFPGMNNDQFAGAMDSLKDVAGRYANEDQLTTVASFRQQQQNASSLQSQPQQGSGQPDRVVPVGATPGRDPKTGVILGYRTADGKVVKF</sequence>